<dbReference type="Pfam" id="PF19558">
    <property type="entry name" value="DUF6080"/>
    <property type="match status" value="1"/>
</dbReference>
<gene>
    <name evidence="2" type="ORF">QDQ28_14730</name>
</gene>
<reference evidence="2" key="1">
    <citation type="submission" date="2023-04" db="EMBL/GenBank/DDBJ databases">
        <title>Epidemiological investigation of Clostridium perfringens isolated from cattle.</title>
        <authorList>
            <person name="Tian R."/>
        </authorList>
    </citation>
    <scope>NUCLEOTIDE SEQUENCE</scope>
    <source>
        <strain evidence="2">ZWCP172</strain>
    </source>
</reference>
<organism evidence="2 3">
    <name type="scientific">Clostridium perfringens</name>
    <dbReference type="NCBI Taxonomy" id="1502"/>
    <lineage>
        <taxon>Bacteria</taxon>
        <taxon>Bacillati</taxon>
        <taxon>Bacillota</taxon>
        <taxon>Clostridia</taxon>
        <taxon>Eubacteriales</taxon>
        <taxon>Clostridiaceae</taxon>
        <taxon>Clostridium</taxon>
    </lineage>
</organism>
<comment type="caution">
    <text evidence="2">The sequence shown here is derived from an EMBL/GenBank/DDBJ whole genome shotgun (WGS) entry which is preliminary data.</text>
</comment>
<feature type="transmembrane region" description="Helical" evidence="1">
    <location>
        <begin position="255"/>
        <end position="277"/>
    </location>
</feature>
<feature type="transmembrane region" description="Helical" evidence="1">
    <location>
        <begin position="106"/>
        <end position="128"/>
    </location>
</feature>
<feature type="transmembrane region" description="Helical" evidence="1">
    <location>
        <begin position="78"/>
        <end position="94"/>
    </location>
</feature>
<evidence type="ECO:0000256" key="1">
    <source>
        <dbReference type="SAM" id="Phobius"/>
    </source>
</evidence>
<dbReference type="RefSeq" id="WP_279858363.1">
    <property type="nucleotide sequence ID" value="NZ_JARVUX010000014.1"/>
</dbReference>
<feature type="transmembrane region" description="Helical" evidence="1">
    <location>
        <begin position="229"/>
        <end position="248"/>
    </location>
</feature>
<keyword evidence="1" id="KW-1133">Transmembrane helix</keyword>
<feature type="transmembrane region" description="Helical" evidence="1">
    <location>
        <begin position="313"/>
        <end position="331"/>
    </location>
</feature>
<evidence type="ECO:0000313" key="2">
    <source>
        <dbReference type="EMBL" id="MDH2337431.1"/>
    </source>
</evidence>
<proteinExistence type="predicted"/>
<dbReference type="Proteomes" id="UP001222958">
    <property type="component" value="Unassembled WGS sequence"/>
</dbReference>
<dbReference type="EMBL" id="JARVUX010000014">
    <property type="protein sequence ID" value="MDH2337431.1"/>
    <property type="molecule type" value="Genomic_DNA"/>
</dbReference>
<feature type="transmembrane region" description="Helical" evidence="1">
    <location>
        <begin position="20"/>
        <end position="41"/>
    </location>
</feature>
<name>A0AAP4EH12_CLOPF</name>
<accession>A0AAP4EH12</accession>
<dbReference type="AlphaFoldDB" id="A0AAP4EH12"/>
<feature type="transmembrane region" description="Helical" evidence="1">
    <location>
        <begin position="143"/>
        <end position="165"/>
    </location>
</feature>
<evidence type="ECO:0000313" key="3">
    <source>
        <dbReference type="Proteomes" id="UP001222958"/>
    </source>
</evidence>
<feature type="transmembrane region" description="Helical" evidence="1">
    <location>
        <begin position="196"/>
        <end position="214"/>
    </location>
</feature>
<dbReference type="InterPro" id="IPR045726">
    <property type="entry name" value="DUF6080"/>
</dbReference>
<feature type="transmembrane region" description="Helical" evidence="1">
    <location>
        <begin position="53"/>
        <end position="72"/>
    </location>
</feature>
<sequence length="345" mass="39475">MHPLFCFIQLIIAPFKTSKYGLYVILLIQSLINSINVVLIYIYCSNLKIKKSLALLLSIFFGFFSYSINSALVPDSYIYAQNILIISLVYMQYCKISKNYGIIGHAILGVLNFSVTVSNVASYALAIIINKSEKETKTWIKKIIQSIIIALGSIIVLGIIQQLLFKSNFTDNIFNSVNNGGLNYSMPFNLKANWKIIYLMFTAPIITALLRVMPELQAIVTNIGIKLPIYLKLITVILLILIIMSIIYNIKNREMWTLSSFLIVAFFIHIIKGFGLAVFEYDMYLYAGHYIFVVPMYLGFLFKKLENKKILKFVTIILAIITLVTFINNIFMQNQMFNLVKQTYL</sequence>
<keyword evidence="1" id="KW-0812">Transmembrane</keyword>
<protein>
    <submittedName>
        <fullName evidence="2">DUF6080 domain-containing protein</fullName>
    </submittedName>
</protein>
<feature type="transmembrane region" description="Helical" evidence="1">
    <location>
        <begin position="283"/>
        <end position="301"/>
    </location>
</feature>
<keyword evidence="1" id="KW-0472">Membrane</keyword>